<dbReference type="EMBL" id="DVJJ01000155">
    <property type="protein sequence ID" value="HIS65716.1"/>
    <property type="molecule type" value="Genomic_DNA"/>
</dbReference>
<feature type="coiled-coil region" evidence="1">
    <location>
        <begin position="50"/>
        <end position="90"/>
    </location>
</feature>
<reference evidence="2" key="2">
    <citation type="journal article" date="2021" name="PeerJ">
        <title>Extensive microbial diversity within the chicken gut microbiome revealed by metagenomics and culture.</title>
        <authorList>
            <person name="Gilroy R."/>
            <person name="Ravi A."/>
            <person name="Getino M."/>
            <person name="Pursley I."/>
            <person name="Horton D.L."/>
            <person name="Alikhan N.F."/>
            <person name="Baker D."/>
            <person name="Gharbi K."/>
            <person name="Hall N."/>
            <person name="Watson M."/>
            <person name="Adriaenssens E.M."/>
            <person name="Foster-Nyarko E."/>
            <person name="Jarju S."/>
            <person name="Secka A."/>
            <person name="Antonio M."/>
            <person name="Oren A."/>
            <person name="Chaudhuri R.R."/>
            <person name="La Ragione R."/>
            <person name="Hildebrand F."/>
            <person name="Pallen M.J."/>
        </authorList>
    </citation>
    <scope>NUCLEOTIDE SEQUENCE</scope>
    <source>
        <strain evidence="2">ChiBcec16-1751</strain>
    </source>
</reference>
<reference evidence="2" key="1">
    <citation type="submission" date="2020-10" db="EMBL/GenBank/DDBJ databases">
        <authorList>
            <person name="Gilroy R."/>
        </authorList>
    </citation>
    <scope>NUCLEOTIDE SEQUENCE</scope>
    <source>
        <strain evidence="2">ChiBcec16-1751</strain>
    </source>
</reference>
<evidence type="ECO:0000313" key="2">
    <source>
        <dbReference type="EMBL" id="HIS65716.1"/>
    </source>
</evidence>
<dbReference type="AlphaFoldDB" id="A0A9D1FCG0"/>
<accession>A0A9D1FCG0</accession>
<gene>
    <name evidence="2" type="ORF">IAA83_10185</name>
</gene>
<proteinExistence type="predicted"/>
<sequence>MMREEFEQRTGFLPTLSLYSIIEKYYMNFDGDKDAFCKAYKKNADGIATMIQHEADMQEINAQIAAEKAAKSYEARIAELEKALEREQEWKPYEDTDNVQQADYTRLQTAGGTRTLTDAEAKDLLYDWYGFAKEKIKIHRTLPRYEVNRHRQLRKVGEIDRAPIYNATDWNYIRFDCGCMSYELYNDNLRPYLH</sequence>
<comment type="caution">
    <text evidence="2">The sequence shown here is derived from an EMBL/GenBank/DDBJ whole genome shotgun (WGS) entry which is preliminary data.</text>
</comment>
<evidence type="ECO:0000256" key="1">
    <source>
        <dbReference type="SAM" id="Coils"/>
    </source>
</evidence>
<organism evidence="2 3">
    <name type="scientific">Candidatus Avoscillospira avistercoris</name>
    <dbReference type="NCBI Taxonomy" id="2840707"/>
    <lineage>
        <taxon>Bacteria</taxon>
        <taxon>Bacillati</taxon>
        <taxon>Bacillota</taxon>
        <taxon>Clostridia</taxon>
        <taxon>Eubacteriales</taxon>
        <taxon>Oscillospiraceae</taxon>
        <taxon>Oscillospiraceae incertae sedis</taxon>
        <taxon>Candidatus Avoscillospira</taxon>
    </lineage>
</organism>
<evidence type="ECO:0000313" key="3">
    <source>
        <dbReference type="Proteomes" id="UP000886741"/>
    </source>
</evidence>
<keyword evidence="1" id="KW-0175">Coiled coil</keyword>
<protein>
    <submittedName>
        <fullName evidence="2">Uncharacterized protein</fullName>
    </submittedName>
</protein>
<dbReference type="Proteomes" id="UP000886741">
    <property type="component" value="Unassembled WGS sequence"/>
</dbReference>
<name>A0A9D1FCG0_9FIRM</name>